<evidence type="ECO:0000256" key="2">
    <source>
        <dbReference type="ARBA" id="ARBA00022490"/>
    </source>
</evidence>
<sequence>MERLCILYPCYFQAGLKRAEGRRVPRGRAVKSLTLMELEAALKKCGYPYRVEEKHHPAHWHKREGRVAVTCTEPKGDVIRKVAQAIEVKR</sequence>
<comment type="function">
    <text evidence="5">Involved in targeting and insertion of nascent membrane proteins into the cytoplasmic membrane. Binds directly to 7S RNA and mediates binding of the 54 kDa subunit of the SRP.</text>
</comment>
<evidence type="ECO:0000256" key="1">
    <source>
        <dbReference type="ARBA" id="ARBA00004496"/>
    </source>
</evidence>
<evidence type="ECO:0000313" key="6">
    <source>
        <dbReference type="EMBL" id="NVO67420.1"/>
    </source>
</evidence>
<dbReference type="Pfam" id="PF01922">
    <property type="entry name" value="SRP19"/>
    <property type="match status" value="1"/>
</dbReference>
<comment type="subcellular location">
    <subcellularLocation>
        <location evidence="1 5">Cytoplasm</location>
    </subcellularLocation>
</comment>
<keyword evidence="7" id="KW-1185">Reference proteome</keyword>
<comment type="similarity">
    <text evidence="5">Belongs to the SRP19 family.</text>
</comment>
<accession>A0A7K4HRC2</accession>
<dbReference type="HAMAP" id="MF_00305">
    <property type="entry name" value="SRP19"/>
    <property type="match status" value="1"/>
</dbReference>
<evidence type="ECO:0000256" key="3">
    <source>
        <dbReference type="ARBA" id="ARBA00023135"/>
    </source>
</evidence>
<dbReference type="AlphaFoldDB" id="A0A7K4HRC2"/>
<dbReference type="Proteomes" id="UP000570823">
    <property type="component" value="Unassembled WGS sequence"/>
</dbReference>
<dbReference type="InterPro" id="IPR002778">
    <property type="entry name" value="Signal_recog_particle_SRP19"/>
</dbReference>
<dbReference type="OrthoDB" id="56356at2157"/>
<proteinExistence type="inferred from homology"/>
<dbReference type="SUPFAM" id="SSF69695">
    <property type="entry name" value="SRP19"/>
    <property type="match status" value="1"/>
</dbReference>
<name>A0A7K4HRC2_9EURY</name>
<dbReference type="GO" id="GO:0008312">
    <property type="term" value="F:7S RNA binding"/>
    <property type="evidence" value="ECO:0007669"/>
    <property type="project" value="UniProtKB-UniRule"/>
</dbReference>
<keyword evidence="4 5" id="KW-0687">Ribonucleoprotein</keyword>
<dbReference type="InterPro" id="IPR022938">
    <property type="entry name" value="SRP19_arc-type"/>
</dbReference>
<reference evidence="6 7" key="1">
    <citation type="submission" date="2020-06" db="EMBL/GenBank/DDBJ databases">
        <title>Methanofollis fontis sp. nov., a methanogen isolated from marine sediments near a cold seep at Four-Way Closure Ridge offshore southwestern Taiwan.</title>
        <authorList>
            <person name="Chen S.-C."/>
            <person name="Teng N.-H."/>
            <person name="Lin Y.-S."/>
            <person name="Lai M.-C."/>
            <person name="Chen H.-H."/>
            <person name="Wang C.-C."/>
        </authorList>
    </citation>
    <scope>NUCLEOTIDE SEQUENCE [LARGE SCALE GENOMIC DNA]</scope>
    <source>
        <strain evidence="6 7">DSM 2702</strain>
    </source>
</reference>
<gene>
    <name evidence="5" type="primary">srp19</name>
    <name evidence="6" type="ORF">HWN36_08910</name>
</gene>
<dbReference type="GO" id="GO:0006617">
    <property type="term" value="P:SRP-dependent cotranslational protein targeting to membrane, signal sequence recognition"/>
    <property type="evidence" value="ECO:0007669"/>
    <property type="project" value="TreeGrafter"/>
</dbReference>
<dbReference type="EMBL" id="JABXWR010000001">
    <property type="protein sequence ID" value="NVO67420.1"/>
    <property type="molecule type" value="Genomic_DNA"/>
</dbReference>
<keyword evidence="2 5" id="KW-0963">Cytoplasm</keyword>
<evidence type="ECO:0000256" key="5">
    <source>
        <dbReference type="HAMAP-Rule" id="MF_00305"/>
    </source>
</evidence>
<evidence type="ECO:0000256" key="4">
    <source>
        <dbReference type="ARBA" id="ARBA00023274"/>
    </source>
</evidence>
<comment type="subunit">
    <text evidence="5">Part of the signal recognition particle protein translocation system, which is composed of SRP and FtsY. Archaeal SRP consists of a 7S RNA molecule of 300 nucleotides and two protein subunits: SRP54 and SRP19.</text>
</comment>
<dbReference type="Gene3D" id="3.30.56.30">
    <property type="entry name" value="Signal recognition particle, SRP19-like subunit"/>
    <property type="match status" value="1"/>
</dbReference>
<comment type="caution">
    <text evidence="6">The sequence shown here is derived from an EMBL/GenBank/DDBJ whole genome shotgun (WGS) entry which is preliminary data.</text>
</comment>
<keyword evidence="5" id="KW-0694">RNA-binding</keyword>
<dbReference type="PANTHER" id="PTHR17453">
    <property type="entry name" value="SIGNAL RECOGNITION PARTICLE 19 KD PROTEIN"/>
    <property type="match status" value="1"/>
</dbReference>
<dbReference type="InterPro" id="IPR036521">
    <property type="entry name" value="SRP19-like_sf"/>
</dbReference>
<protein>
    <recommendedName>
        <fullName evidence="5">Signal recognition particle 19 kDa protein</fullName>
        <shortName evidence="5">SRP19</shortName>
    </recommendedName>
</protein>
<organism evidence="6 7">
    <name type="scientific">Methanofollis tationis</name>
    <dbReference type="NCBI Taxonomy" id="81417"/>
    <lineage>
        <taxon>Archaea</taxon>
        <taxon>Methanobacteriati</taxon>
        <taxon>Methanobacteriota</taxon>
        <taxon>Stenosarchaea group</taxon>
        <taxon>Methanomicrobia</taxon>
        <taxon>Methanomicrobiales</taxon>
        <taxon>Methanomicrobiaceae</taxon>
        <taxon>Methanofollis</taxon>
    </lineage>
</organism>
<keyword evidence="3 5" id="KW-0733">Signal recognition particle</keyword>
<dbReference type="RefSeq" id="WP_176789013.1">
    <property type="nucleotide sequence ID" value="NZ_JABXWR010000001.1"/>
</dbReference>
<dbReference type="PANTHER" id="PTHR17453:SF0">
    <property type="entry name" value="SIGNAL RECOGNITION PARTICLE 19 KDA PROTEIN"/>
    <property type="match status" value="1"/>
</dbReference>
<evidence type="ECO:0000313" key="7">
    <source>
        <dbReference type="Proteomes" id="UP000570823"/>
    </source>
</evidence>
<dbReference type="GO" id="GO:0048500">
    <property type="term" value="C:signal recognition particle"/>
    <property type="evidence" value="ECO:0007669"/>
    <property type="project" value="UniProtKB-UniRule"/>
</dbReference>